<protein>
    <recommendedName>
        <fullName evidence="4">Scaffolding protein</fullName>
    </recommendedName>
</protein>
<dbReference type="RefSeq" id="WP_386189140.1">
    <property type="nucleotide sequence ID" value="NZ_JBHSBC010000008.1"/>
</dbReference>
<dbReference type="EMBL" id="JBHSBC010000008">
    <property type="protein sequence ID" value="MFC3980177.1"/>
    <property type="molecule type" value="Genomic_DNA"/>
</dbReference>
<evidence type="ECO:0000256" key="1">
    <source>
        <dbReference type="SAM" id="MobiDB-lite"/>
    </source>
</evidence>
<proteinExistence type="predicted"/>
<reference evidence="3" key="1">
    <citation type="journal article" date="2019" name="Int. J. Syst. Evol. Microbiol.">
        <title>The Global Catalogue of Microorganisms (GCM) 10K type strain sequencing project: providing services to taxonomists for standard genome sequencing and annotation.</title>
        <authorList>
            <consortium name="The Broad Institute Genomics Platform"/>
            <consortium name="The Broad Institute Genome Sequencing Center for Infectious Disease"/>
            <person name="Wu L."/>
            <person name="Ma J."/>
        </authorList>
    </citation>
    <scope>NUCLEOTIDE SEQUENCE [LARGE SCALE GENOMIC DNA]</scope>
    <source>
        <strain evidence="3">TBRC 7912</strain>
    </source>
</reference>
<gene>
    <name evidence="2" type="ORF">ACFOYY_08610</name>
</gene>
<evidence type="ECO:0008006" key="4">
    <source>
        <dbReference type="Google" id="ProtNLM"/>
    </source>
</evidence>
<dbReference type="Proteomes" id="UP001595698">
    <property type="component" value="Unassembled WGS sequence"/>
</dbReference>
<organism evidence="2 3">
    <name type="scientific">Streptosporangium jomthongense</name>
    <dbReference type="NCBI Taxonomy" id="1193683"/>
    <lineage>
        <taxon>Bacteria</taxon>
        <taxon>Bacillati</taxon>
        <taxon>Actinomycetota</taxon>
        <taxon>Actinomycetes</taxon>
        <taxon>Streptosporangiales</taxon>
        <taxon>Streptosporangiaceae</taxon>
        <taxon>Streptosporangium</taxon>
    </lineage>
</organism>
<comment type="caution">
    <text evidence="2">The sequence shown here is derived from an EMBL/GenBank/DDBJ whole genome shotgun (WGS) entry which is preliminary data.</text>
</comment>
<keyword evidence="3" id="KW-1185">Reference proteome</keyword>
<name>A0ABV8EUY8_9ACTN</name>
<feature type="region of interest" description="Disordered" evidence="1">
    <location>
        <begin position="1"/>
        <end position="67"/>
    </location>
</feature>
<feature type="region of interest" description="Disordered" evidence="1">
    <location>
        <begin position="150"/>
        <end position="186"/>
    </location>
</feature>
<feature type="compositionally biased region" description="Pro residues" evidence="1">
    <location>
        <begin position="1"/>
        <end position="23"/>
    </location>
</feature>
<evidence type="ECO:0000313" key="3">
    <source>
        <dbReference type="Proteomes" id="UP001595698"/>
    </source>
</evidence>
<evidence type="ECO:0000313" key="2">
    <source>
        <dbReference type="EMBL" id="MFC3980177.1"/>
    </source>
</evidence>
<accession>A0ABV8EUY8</accession>
<sequence length="212" mass="22335">MTTPTPPPATDPGQPAPPTPGQPAAPAVPALTTPPAPAAPPVPQPPTWMPPVPNAPADDAEDLAKLPQKWQKHIRDLRDESAKYRTTARSETVLRHAYTTATAHGVNPDALLGSVAFSDRAKQLDPNAEDFPTRLAEVIQAVLQANPWMAAQQAPATPTAPPVPPQSGGDFSGSGGSVQTTIDQQIADAEKRRDFVTAIALKRQRAALQTPQ</sequence>
<feature type="compositionally biased region" description="Pro residues" evidence="1">
    <location>
        <begin position="32"/>
        <end position="54"/>
    </location>
</feature>